<keyword evidence="4 13" id="KW-0479">Metal-binding</keyword>
<dbReference type="GO" id="GO:0004521">
    <property type="term" value="F:RNA endonuclease activity"/>
    <property type="evidence" value="ECO:0007669"/>
    <property type="project" value="UniProtKB-UniRule"/>
</dbReference>
<feature type="domain" description="Metallo-beta-lactamase" evidence="14">
    <location>
        <begin position="20"/>
        <end position="214"/>
    </location>
</feature>
<dbReference type="Gene3D" id="3.60.15.10">
    <property type="entry name" value="Ribonuclease Z/Hydroxyacylglutathione hydrolase-like"/>
    <property type="match status" value="1"/>
</dbReference>
<keyword evidence="16" id="KW-1185">Reference proteome</keyword>
<name>A0A1V4IBN2_9FIRM</name>
<keyword evidence="8 10" id="KW-0269">Exonuclease</keyword>
<dbReference type="CDD" id="cd07714">
    <property type="entry name" value="RNaseJ_MBL-fold"/>
    <property type="match status" value="1"/>
</dbReference>
<comment type="subunit">
    <text evidence="10">Homodimer, may be a subunit of the RNA degradosome.</text>
</comment>
<dbReference type="SMART" id="SM00849">
    <property type="entry name" value="Lactamase_B"/>
    <property type="match status" value="1"/>
</dbReference>
<feature type="binding site" evidence="13">
    <location>
        <position position="140"/>
    </location>
    <ligand>
        <name>Zn(2+)</name>
        <dbReference type="ChEBI" id="CHEBI:29105"/>
        <label>1</label>
        <note>catalytic</note>
    </ligand>
</feature>
<evidence type="ECO:0000313" key="16">
    <source>
        <dbReference type="Proteomes" id="UP000190140"/>
    </source>
</evidence>
<dbReference type="PIRSF" id="PIRSF004803">
    <property type="entry name" value="RnjA"/>
    <property type="match status" value="1"/>
</dbReference>
<feature type="binding site" evidence="13">
    <location>
        <position position="50"/>
    </location>
    <ligand>
        <name>Ca(2+)</name>
        <dbReference type="ChEBI" id="CHEBI:29108"/>
    </ligand>
</feature>
<feature type="binding site" evidence="10 12">
    <location>
        <begin position="363"/>
        <end position="367"/>
    </location>
    <ligand>
        <name>substrate</name>
    </ligand>
</feature>
<dbReference type="Pfam" id="PF17770">
    <property type="entry name" value="RNase_J_C"/>
    <property type="match status" value="1"/>
</dbReference>
<dbReference type="InterPro" id="IPR055132">
    <property type="entry name" value="RNase_J_b_CASP"/>
</dbReference>
<dbReference type="EMBL" id="MZGW01000001">
    <property type="protein sequence ID" value="OPJ57280.1"/>
    <property type="molecule type" value="Genomic_DNA"/>
</dbReference>
<feature type="active site" description="Proton acceptor" evidence="11">
    <location>
        <position position="367"/>
    </location>
</feature>
<dbReference type="InterPro" id="IPR030854">
    <property type="entry name" value="RNase_J_bac"/>
</dbReference>
<evidence type="ECO:0000256" key="9">
    <source>
        <dbReference type="ARBA" id="ARBA00022884"/>
    </source>
</evidence>
<dbReference type="Proteomes" id="UP000190140">
    <property type="component" value="Unassembled WGS sequence"/>
</dbReference>
<dbReference type="PANTHER" id="PTHR43694">
    <property type="entry name" value="RIBONUCLEASE J"/>
    <property type="match status" value="1"/>
</dbReference>
<evidence type="ECO:0000256" key="7">
    <source>
        <dbReference type="ARBA" id="ARBA00022833"/>
    </source>
</evidence>
<dbReference type="STRING" id="29349.CLOTH_05630"/>
<evidence type="ECO:0000256" key="10">
    <source>
        <dbReference type="HAMAP-Rule" id="MF_01491"/>
    </source>
</evidence>
<dbReference type="InterPro" id="IPR004613">
    <property type="entry name" value="RNase_J"/>
</dbReference>
<dbReference type="RefSeq" id="WP_079410991.1">
    <property type="nucleotide sequence ID" value="NZ_MZGW01000001.1"/>
</dbReference>
<dbReference type="PANTHER" id="PTHR43694:SF1">
    <property type="entry name" value="RIBONUCLEASE J"/>
    <property type="match status" value="1"/>
</dbReference>
<dbReference type="SUPFAM" id="SSF56281">
    <property type="entry name" value="Metallo-hydrolase/oxidoreductase"/>
    <property type="match status" value="1"/>
</dbReference>
<gene>
    <name evidence="15" type="primary">rnjA</name>
    <name evidence="10" type="synonym">rnj</name>
    <name evidence="15" type="ORF">CLOTH_05630</name>
</gene>
<comment type="cofactor">
    <cofactor evidence="13">
        <name>Zn(2+)</name>
        <dbReference type="ChEBI" id="CHEBI:29105"/>
    </cofactor>
    <text evidence="13">Binds 2 Zn(2+) ions per subunit. It is not clear if Zn(2+) or Mg(2+) is physiologically important.</text>
</comment>
<dbReference type="FunFam" id="3.10.20.580:FF:000001">
    <property type="entry name" value="Ribonuclease J"/>
    <property type="match status" value="1"/>
</dbReference>
<dbReference type="InterPro" id="IPR042173">
    <property type="entry name" value="RNase_J_2"/>
</dbReference>
<dbReference type="InterPro" id="IPR001279">
    <property type="entry name" value="Metallo-B-lactamas"/>
</dbReference>
<dbReference type="Pfam" id="PF00753">
    <property type="entry name" value="Lactamase_B"/>
    <property type="match status" value="1"/>
</dbReference>
<dbReference type="OrthoDB" id="9758375at2"/>
<feature type="binding site" evidence="13">
    <location>
        <position position="442"/>
    </location>
    <ligand>
        <name>Ca(2+)</name>
        <dbReference type="ChEBI" id="CHEBI:29108"/>
    </ligand>
</feature>
<dbReference type="InterPro" id="IPR011108">
    <property type="entry name" value="RMMBL"/>
</dbReference>
<evidence type="ECO:0000256" key="12">
    <source>
        <dbReference type="PIRSR" id="PIRSR004803-2"/>
    </source>
</evidence>
<feature type="binding site" evidence="13">
    <location>
        <position position="75"/>
    </location>
    <ligand>
        <name>Zn(2+)</name>
        <dbReference type="ChEBI" id="CHEBI:29105"/>
        <label>1</label>
        <note>catalytic</note>
    </ligand>
</feature>
<comment type="cofactor">
    <cofactor evidence="13">
        <name>Ca(2+)</name>
        <dbReference type="ChEBI" id="CHEBI:29108"/>
    </cofactor>
    <text evidence="13">Binds 1 Ca(2+) cation per subunit. Seen in 1 crystal structure, it is not clear if it is physiologically important.</text>
</comment>
<keyword evidence="10" id="KW-0698">rRNA processing</keyword>
<dbReference type="GO" id="GO:0005737">
    <property type="term" value="C:cytoplasm"/>
    <property type="evidence" value="ECO:0007669"/>
    <property type="project" value="UniProtKB-SubCell"/>
</dbReference>
<dbReference type="InterPro" id="IPR001587">
    <property type="entry name" value="RNase_J_CS"/>
</dbReference>
<dbReference type="Gene3D" id="3.40.50.10710">
    <property type="entry name" value="Metallo-hydrolase/oxidoreductase"/>
    <property type="match status" value="1"/>
</dbReference>
<evidence type="ECO:0000256" key="2">
    <source>
        <dbReference type="ARBA" id="ARBA00022490"/>
    </source>
</evidence>
<comment type="subcellular location">
    <subcellularLocation>
        <location evidence="1 10">Cytoplasm</location>
    </subcellularLocation>
</comment>
<feature type="binding site" evidence="13">
    <location>
        <position position="162"/>
    </location>
    <ligand>
        <name>Zn(2+)</name>
        <dbReference type="ChEBI" id="CHEBI:29105"/>
        <label>1</label>
        <note>catalytic</note>
    </ligand>
</feature>
<accession>A0A1V4IBN2</accession>
<sequence>MTKTNSKLRVIPLGGLNEIGKNMTLIEYKNEMVVIDCGLSFPEDEMLGIDIVIPDITYLLKNKDKIKGIFITHGHEDHIGALPYVLKKLNVPVYGTRLSLGLIEVKLKEHKLNNTKLITVNAGDKFKLDNMEVEFIRTNHSIPDACSIAIHTDIGTIFHTGDFKIDYTPIDEDIMDFHRIAEIGKKGVLLMLADSTNVERSGSTMSERTVGDTLDDIFMNADGRIIVATFASNIHRVQQIINSADKYNRKVAVSGRSMVNVVNVATELGYLNMPEGMLIELNEIKDYKPEEIVIITTGSQGEPMSALSRMAASEHKKMEIIPGDLVVISAHPIPGNEKTVSRVINQLFEKGADVIYDDLAEVHVSGHACKEELKLMHRLVRPKYFIPVHGEFRHLKQHAELAVSLGMPEENVFTISSGTVVEFDKNSAKIAGTVPSGRILVDGLGVGDVGNIVLRDRKHLSEDGLMVVVVTISKEDGKVLAGPDIISRGFVYVRESEDLIEKARIVVKEALIECENRQIREWAYLKNTIKDELKNYLYEKTKRNPMILPIIMEV</sequence>
<dbReference type="GO" id="GO:0006364">
    <property type="term" value="P:rRNA processing"/>
    <property type="evidence" value="ECO:0007669"/>
    <property type="project" value="UniProtKB-UniRule"/>
</dbReference>
<feature type="binding site" evidence="12">
    <location>
        <begin position="231"/>
        <end position="233"/>
    </location>
    <ligand>
        <name>substrate</name>
    </ligand>
</feature>
<keyword evidence="6 10" id="KW-0378">Hydrolase</keyword>
<dbReference type="InterPro" id="IPR036866">
    <property type="entry name" value="RibonucZ/Hydroxyglut_hydro"/>
</dbReference>
<keyword evidence="2 10" id="KW-0963">Cytoplasm</keyword>
<comment type="caution">
    <text evidence="15">The sequence shown here is derived from an EMBL/GenBank/DDBJ whole genome shotgun (WGS) entry which is preliminary data.</text>
</comment>
<organism evidence="15 16">
    <name type="scientific">Alkalithermobacter paradoxus</name>
    <dbReference type="NCBI Taxonomy" id="29349"/>
    <lineage>
        <taxon>Bacteria</taxon>
        <taxon>Bacillati</taxon>
        <taxon>Bacillota</taxon>
        <taxon>Clostridia</taxon>
        <taxon>Peptostreptococcales</taxon>
        <taxon>Tepidibacteraceae</taxon>
        <taxon>Alkalithermobacter</taxon>
    </lineage>
</organism>
<evidence type="ECO:0000256" key="3">
    <source>
        <dbReference type="ARBA" id="ARBA00022722"/>
    </source>
</evidence>
<dbReference type="Gene3D" id="3.10.20.580">
    <property type="match status" value="1"/>
</dbReference>
<evidence type="ECO:0000256" key="13">
    <source>
        <dbReference type="PIRSR" id="PIRSR004803-3"/>
    </source>
</evidence>
<evidence type="ECO:0000256" key="5">
    <source>
        <dbReference type="ARBA" id="ARBA00022759"/>
    </source>
</evidence>
<reference evidence="15 16" key="1">
    <citation type="submission" date="2017-03" db="EMBL/GenBank/DDBJ databases">
        <title>Genome sequence of Clostridium thermoalcaliphilum DSM 7309.</title>
        <authorList>
            <person name="Poehlein A."/>
            <person name="Daniel R."/>
        </authorList>
    </citation>
    <scope>NUCLEOTIDE SEQUENCE [LARGE SCALE GENOMIC DNA]</scope>
    <source>
        <strain evidence="15 16">DSM 7309</strain>
    </source>
</reference>
<keyword evidence="5 10" id="KW-0255">Endonuclease</keyword>
<feature type="binding site" evidence="13">
    <location>
        <position position="73"/>
    </location>
    <ligand>
        <name>Zn(2+)</name>
        <dbReference type="ChEBI" id="CHEBI:29105"/>
        <label>1</label>
        <note>catalytic</note>
    </ligand>
</feature>
<keyword evidence="7 13" id="KW-0862">Zinc</keyword>
<dbReference type="HAMAP" id="MF_01491">
    <property type="entry name" value="RNase_J_bact"/>
    <property type="match status" value="1"/>
</dbReference>
<comment type="function">
    <text evidence="10">An RNase that has 5'-3' exonuclease and possibly endonuclease activity. Involved in maturation of rRNA and in some organisms also mRNA maturation and/or decay.</text>
</comment>
<dbReference type="GO" id="GO:0003723">
    <property type="term" value="F:RNA binding"/>
    <property type="evidence" value="ECO:0007669"/>
    <property type="project" value="UniProtKB-UniRule"/>
</dbReference>
<feature type="binding site" evidence="13">
    <location>
        <position position="77"/>
    </location>
    <ligand>
        <name>Zn(2+)</name>
        <dbReference type="ChEBI" id="CHEBI:29105"/>
        <label>1</label>
        <note>catalytic</note>
    </ligand>
</feature>
<evidence type="ECO:0000259" key="14">
    <source>
        <dbReference type="SMART" id="SM00849"/>
    </source>
</evidence>
<feature type="active site" description="Proton donor" evidence="11">
    <location>
        <position position="194"/>
    </location>
</feature>
<protein>
    <recommendedName>
        <fullName evidence="10">Ribonuclease J</fullName>
        <shortName evidence="10">RNase J</shortName>
        <ecNumber evidence="10">3.1.-.-</ecNumber>
    </recommendedName>
</protein>
<keyword evidence="9 10" id="KW-0694">RNA-binding</keyword>
<keyword evidence="13" id="KW-0106">Calcium</keyword>
<evidence type="ECO:0000313" key="15">
    <source>
        <dbReference type="EMBL" id="OPJ57280.1"/>
    </source>
</evidence>
<dbReference type="Pfam" id="PF07521">
    <property type="entry name" value="RMMBL"/>
    <property type="match status" value="1"/>
</dbReference>
<feature type="binding site" evidence="13">
    <location>
        <position position="48"/>
    </location>
    <ligand>
        <name>Ca(2+)</name>
        <dbReference type="ChEBI" id="CHEBI:29108"/>
    </ligand>
</feature>
<dbReference type="PROSITE" id="PS01292">
    <property type="entry name" value="UPF0036"/>
    <property type="match status" value="1"/>
</dbReference>
<evidence type="ECO:0000256" key="1">
    <source>
        <dbReference type="ARBA" id="ARBA00004496"/>
    </source>
</evidence>
<dbReference type="EC" id="3.1.-.-" evidence="10"/>
<dbReference type="AlphaFoldDB" id="A0A1V4IBN2"/>
<evidence type="ECO:0000256" key="4">
    <source>
        <dbReference type="ARBA" id="ARBA00022723"/>
    </source>
</evidence>
<evidence type="ECO:0000256" key="11">
    <source>
        <dbReference type="PIRSR" id="PIRSR004803-1"/>
    </source>
</evidence>
<feature type="binding site" evidence="13">
    <location>
        <position position="78"/>
    </location>
    <ligand>
        <name>Zn(2+)</name>
        <dbReference type="ChEBI" id="CHEBI:29105"/>
        <label>2</label>
        <note>catalytic</note>
    </ligand>
</feature>
<dbReference type="GO" id="GO:0008270">
    <property type="term" value="F:zinc ion binding"/>
    <property type="evidence" value="ECO:0007669"/>
    <property type="project" value="InterPro"/>
</dbReference>
<dbReference type="GO" id="GO:0004534">
    <property type="term" value="F:5'-3' RNA exonuclease activity"/>
    <property type="evidence" value="ECO:0007669"/>
    <property type="project" value="UniProtKB-UniRule"/>
</dbReference>
<dbReference type="Pfam" id="PF22505">
    <property type="entry name" value="RNase_J_b_CASP"/>
    <property type="match status" value="1"/>
</dbReference>
<proteinExistence type="inferred from homology"/>
<dbReference type="InterPro" id="IPR041636">
    <property type="entry name" value="RNase_J_C"/>
</dbReference>
<comment type="similarity">
    <text evidence="10">Belongs to the metallo-beta-lactamase superfamily. RNA-metabolizing metallo-beta-lactamase-like family. Bacterial RNase J subfamily.</text>
</comment>
<evidence type="ECO:0000256" key="6">
    <source>
        <dbReference type="ARBA" id="ARBA00022801"/>
    </source>
</evidence>
<evidence type="ECO:0000256" key="8">
    <source>
        <dbReference type="ARBA" id="ARBA00022839"/>
    </source>
</evidence>
<keyword evidence="3 10" id="KW-0540">Nuclease</keyword>
<dbReference type="NCBIfam" id="TIGR00649">
    <property type="entry name" value="MG423"/>
    <property type="match status" value="1"/>
</dbReference>
<feature type="binding site" evidence="13">
    <location>
        <position position="389"/>
    </location>
    <ligand>
        <name>Zn(2+)</name>
        <dbReference type="ChEBI" id="CHEBI:29105"/>
        <label>1</label>
        <note>catalytic</note>
    </ligand>
</feature>